<feature type="non-terminal residue" evidence="2">
    <location>
        <position position="1"/>
    </location>
</feature>
<dbReference type="InterPro" id="IPR039987">
    <property type="entry name" value="PGRL1"/>
</dbReference>
<evidence type="ECO:0000313" key="2">
    <source>
        <dbReference type="EMBL" id="KAH9327035.1"/>
    </source>
</evidence>
<dbReference type="OMA" id="RHKTECH"/>
<dbReference type="GO" id="GO:0009535">
    <property type="term" value="C:chloroplast thylakoid membrane"/>
    <property type="evidence" value="ECO:0007669"/>
    <property type="project" value="InterPro"/>
</dbReference>
<dbReference type="AlphaFoldDB" id="A0AA38LLN7"/>
<name>A0AA38LLN7_TAXCH</name>
<dbReference type="GO" id="GO:0009773">
    <property type="term" value="P:photosynthetic electron transport in photosystem I"/>
    <property type="evidence" value="ECO:0007669"/>
    <property type="project" value="InterPro"/>
</dbReference>
<gene>
    <name evidence="2" type="ORF">KI387_007213</name>
</gene>
<reference evidence="2 3" key="1">
    <citation type="journal article" date="2021" name="Nat. Plants">
        <title>The Taxus genome provides insights into paclitaxel biosynthesis.</title>
        <authorList>
            <person name="Xiong X."/>
            <person name="Gou J."/>
            <person name="Liao Q."/>
            <person name="Li Y."/>
            <person name="Zhou Q."/>
            <person name="Bi G."/>
            <person name="Li C."/>
            <person name="Du R."/>
            <person name="Wang X."/>
            <person name="Sun T."/>
            <person name="Guo L."/>
            <person name="Liang H."/>
            <person name="Lu P."/>
            <person name="Wu Y."/>
            <person name="Zhang Z."/>
            <person name="Ro D.K."/>
            <person name="Shang Y."/>
            <person name="Huang S."/>
            <person name="Yan J."/>
        </authorList>
    </citation>
    <scope>NUCLEOTIDE SEQUENCE [LARGE SCALE GENOMIC DNA]</scope>
    <source>
        <strain evidence="2">Ta-2019</strain>
    </source>
</reference>
<dbReference type="Proteomes" id="UP000824469">
    <property type="component" value="Unassembled WGS sequence"/>
</dbReference>
<keyword evidence="3" id="KW-1185">Reference proteome</keyword>
<organism evidence="2 3">
    <name type="scientific">Taxus chinensis</name>
    <name type="common">Chinese yew</name>
    <name type="synonym">Taxus wallichiana var. chinensis</name>
    <dbReference type="NCBI Taxonomy" id="29808"/>
    <lineage>
        <taxon>Eukaryota</taxon>
        <taxon>Viridiplantae</taxon>
        <taxon>Streptophyta</taxon>
        <taxon>Embryophyta</taxon>
        <taxon>Tracheophyta</taxon>
        <taxon>Spermatophyta</taxon>
        <taxon>Pinopsida</taxon>
        <taxon>Pinidae</taxon>
        <taxon>Conifers II</taxon>
        <taxon>Cupressales</taxon>
        <taxon>Taxaceae</taxon>
        <taxon>Taxus</taxon>
    </lineage>
</organism>
<evidence type="ECO:0000256" key="1">
    <source>
        <dbReference type="SAM" id="Phobius"/>
    </source>
</evidence>
<evidence type="ECO:0000313" key="3">
    <source>
        <dbReference type="Proteomes" id="UP000824469"/>
    </source>
</evidence>
<keyword evidence="1" id="KW-0472">Membrane</keyword>
<accession>A0AA38LLN7</accession>
<proteinExistence type="predicted"/>
<comment type="caution">
    <text evidence="2">The sequence shown here is derived from an EMBL/GenBank/DDBJ whole genome shotgun (WGS) entry which is preliminary data.</text>
</comment>
<dbReference type="GO" id="GO:0016730">
    <property type="term" value="F:oxidoreductase activity, acting on iron-sulfur proteins as donors"/>
    <property type="evidence" value="ECO:0007669"/>
    <property type="project" value="InterPro"/>
</dbReference>
<keyword evidence="1" id="KW-0812">Transmembrane</keyword>
<protein>
    <submittedName>
        <fullName evidence="2">Uncharacterized protein</fullName>
    </submittedName>
</protein>
<keyword evidence="1" id="KW-1133">Transmembrane helix</keyword>
<dbReference type="PANTHER" id="PTHR31032:SF2">
    <property type="entry name" value="PGR5-LIKE A PROTEIN"/>
    <property type="match status" value="1"/>
</dbReference>
<dbReference type="PANTHER" id="PTHR31032">
    <property type="entry name" value="PGR5-LIKE PROTEIN 1B, CHLOROPLASTIC"/>
    <property type="match status" value="1"/>
</dbReference>
<dbReference type="EMBL" id="JAHRHJ020000002">
    <property type="protein sequence ID" value="KAH9327035.1"/>
    <property type="molecule type" value="Genomic_DNA"/>
</dbReference>
<sequence length="187" mass="20654">ARDSYYSGRPLILDDMFDKVELRLRWYGSKSVVKYPRCSLKRQSTYADAEVDPSQTWALASIWTSLLVIGIAALVVPLVSTVSVVCQDAVDMQLTPHSSMLASEPLTVANRILAIALSSSIGYPITMAAVRALQGLWRNDLVALKGSCPSCGEEVFAFVRADESVRPRHKTECHVCERPLVFHAKVE</sequence>
<feature type="transmembrane region" description="Helical" evidence="1">
    <location>
        <begin position="62"/>
        <end position="86"/>
    </location>
</feature>
<feature type="non-terminal residue" evidence="2">
    <location>
        <position position="187"/>
    </location>
</feature>